<feature type="domain" description="Protein kinase" evidence="3">
    <location>
        <begin position="380"/>
        <end position="744"/>
    </location>
</feature>
<accession>A0ABQ6M417</accession>
<dbReference type="InterPro" id="IPR000719">
    <property type="entry name" value="Prot_kinase_dom"/>
</dbReference>
<evidence type="ECO:0000256" key="2">
    <source>
        <dbReference type="SAM" id="Phobius"/>
    </source>
</evidence>
<sequence>MRQASQAMRVPALSHGSFRARVAAAFRGLSTYDTFEDDETLEQFYMFVYKEHVVYLRPTLIAVVAMLTAFTVVSGTHDVALWSVVLQATLITVLVIGLGFLTSWQPANRAQVKTFGQVVIILFTVNLFLPIYQMVLGDDAKAQFVYVALAAYSTTIGVTNLRERVLVIFSVWTLATVALIAGYAECRSFEREEYVMYSDFGALIQEEFAELIVNATPTTDFTPSKSKLAVLECKSHCDECMTFVGMGTSIVSLTWIAIVLVGYTVHNTRNLRDKFLQLWRENRRNFEILKRMTAAEYMDDETKAKITAVMADLQSGKRLTEESKDKLAKENEFRGSTRSVPKVVSGSNSFNSKNSAEDEVRNVAAKVNADLITVAETDDIDLHEVIGQGSQGVVYRGIFKNEKDFIEVAVKQLLPKAFDETNIMRFHDEIKLMSTIRHPNIIRMVGCSFDPIRLCMLLEFAAKGSLAALLKYSFAIVCVAIHMDTDLSKFFFNNKPRSGLIAATKIAKEWRPKMGHNIPVTIGKLVQRCWAADPHKRPTFGEICAALDHVSSEDLMEVYTGKRRTVGRPGESGNMKTGRVYQTHKKVLNEDTLSPTYVQIKKDAADEGYHTSATPKDENTLGVPTSPSAIEESLQYTNSPSIFDIDDDDDDMTNMESLENIRKDMKDCPWVFVESTRGFKIYSNPSVVAPVLQMKSKTHVRGLTARELFVFLHDDLLSKRDEKVPAVRWINKTRTDGLLYHTRFMPFPLKTREGLVKFKFAEFGGREFLIHGHSVEDADDVPATDRFVRMQYHLLYFHVISSASNPLHCTVTIGSVLDFNGRMPKFFMDSIKTNIHKREEVYIKEFEFMQKSNVARIQKQASSERKKDSERSMGERGPRDNTRASGTKNAMATQSSKTIARVSRDSPDGVARSFSKSTKNIPQINAKKSGLSTTGISTISTGRESRGTGGDDSSGVGGFAQDAADGFRAPKGLDRDSGFTQRGAAISNFLMNVNDDDDDDDFGEV</sequence>
<feature type="transmembrane region" description="Helical" evidence="2">
    <location>
        <begin position="243"/>
        <end position="265"/>
    </location>
</feature>
<dbReference type="InterPro" id="IPR051681">
    <property type="entry name" value="Ser/Thr_Kinases-Pseudokinases"/>
</dbReference>
<feature type="transmembrane region" description="Helical" evidence="2">
    <location>
        <begin position="54"/>
        <end position="73"/>
    </location>
</feature>
<dbReference type="Pfam" id="PF07714">
    <property type="entry name" value="PK_Tyr_Ser-Thr"/>
    <property type="match status" value="1"/>
</dbReference>
<feature type="compositionally biased region" description="Polar residues" evidence="1">
    <location>
        <begin position="883"/>
        <end position="898"/>
    </location>
</feature>
<feature type="region of interest" description="Disordered" evidence="1">
    <location>
        <begin position="854"/>
        <end position="979"/>
    </location>
</feature>
<feature type="compositionally biased region" description="Basic and acidic residues" evidence="1">
    <location>
        <begin position="862"/>
        <end position="882"/>
    </location>
</feature>
<dbReference type="Gene3D" id="3.30.200.20">
    <property type="entry name" value="Phosphorylase Kinase, domain 1"/>
    <property type="match status" value="1"/>
</dbReference>
<evidence type="ECO:0000313" key="4">
    <source>
        <dbReference type="EMBL" id="GMI19113.1"/>
    </source>
</evidence>
<evidence type="ECO:0000256" key="1">
    <source>
        <dbReference type="SAM" id="MobiDB-lite"/>
    </source>
</evidence>
<feature type="compositionally biased region" description="Polar residues" evidence="1">
    <location>
        <begin position="914"/>
        <end position="923"/>
    </location>
</feature>
<dbReference type="SUPFAM" id="SSF56112">
    <property type="entry name" value="Protein kinase-like (PK-like)"/>
    <property type="match status" value="1"/>
</dbReference>
<keyword evidence="2" id="KW-0472">Membrane</keyword>
<dbReference type="PANTHER" id="PTHR44329">
    <property type="entry name" value="SERINE/THREONINE-PROTEIN KINASE TNNI3K-RELATED"/>
    <property type="match status" value="1"/>
</dbReference>
<evidence type="ECO:0000313" key="5">
    <source>
        <dbReference type="Proteomes" id="UP001165060"/>
    </source>
</evidence>
<organism evidence="4 5">
    <name type="scientific">Tetraparma gracilis</name>
    <dbReference type="NCBI Taxonomy" id="2962635"/>
    <lineage>
        <taxon>Eukaryota</taxon>
        <taxon>Sar</taxon>
        <taxon>Stramenopiles</taxon>
        <taxon>Ochrophyta</taxon>
        <taxon>Bolidophyceae</taxon>
        <taxon>Parmales</taxon>
        <taxon>Triparmaceae</taxon>
        <taxon>Tetraparma</taxon>
    </lineage>
</organism>
<feature type="transmembrane region" description="Helical" evidence="2">
    <location>
        <begin position="165"/>
        <end position="184"/>
    </location>
</feature>
<feature type="region of interest" description="Disordered" evidence="1">
    <location>
        <begin position="321"/>
        <end position="351"/>
    </location>
</feature>
<gene>
    <name evidence="4" type="ORF">TeGR_g6257</name>
</gene>
<dbReference type="Proteomes" id="UP001165060">
    <property type="component" value="Unassembled WGS sequence"/>
</dbReference>
<keyword evidence="2" id="KW-0812">Transmembrane</keyword>
<feature type="transmembrane region" description="Helical" evidence="2">
    <location>
        <begin position="114"/>
        <end position="134"/>
    </location>
</feature>
<dbReference type="EMBL" id="BRYB01001138">
    <property type="protein sequence ID" value="GMI19113.1"/>
    <property type="molecule type" value="Genomic_DNA"/>
</dbReference>
<feature type="compositionally biased region" description="Basic and acidic residues" evidence="1">
    <location>
        <begin position="321"/>
        <end position="335"/>
    </location>
</feature>
<protein>
    <recommendedName>
        <fullName evidence="3">Protein kinase domain-containing protein</fullName>
    </recommendedName>
</protein>
<dbReference type="InterPro" id="IPR001245">
    <property type="entry name" value="Ser-Thr/Tyr_kinase_cat_dom"/>
</dbReference>
<name>A0ABQ6M417_9STRA</name>
<dbReference type="InterPro" id="IPR011009">
    <property type="entry name" value="Kinase-like_dom_sf"/>
</dbReference>
<dbReference type="Gene3D" id="1.10.510.10">
    <property type="entry name" value="Transferase(Phosphotransferase) domain 1"/>
    <property type="match status" value="1"/>
</dbReference>
<dbReference type="InterPro" id="IPR023393">
    <property type="entry name" value="START-like_dom_sf"/>
</dbReference>
<feature type="transmembrane region" description="Helical" evidence="2">
    <location>
        <begin position="79"/>
        <end position="102"/>
    </location>
</feature>
<proteinExistence type="predicted"/>
<reference evidence="4 5" key="1">
    <citation type="journal article" date="2023" name="Commun. Biol.">
        <title>Genome analysis of Parmales, the sister group of diatoms, reveals the evolutionary specialization of diatoms from phago-mixotrophs to photoautotrophs.</title>
        <authorList>
            <person name="Ban H."/>
            <person name="Sato S."/>
            <person name="Yoshikawa S."/>
            <person name="Yamada K."/>
            <person name="Nakamura Y."/>
            <person name="Ichinomiya M."/>
            <person name="Sato N."/>
            <person name="Blanc-Mathieu R."/>
            <person name="Endo H."/>
            <person name="Kuwata A."/>
            <person name="Ogata H."/>
        </authorList>
    </citation>
    <scope>NUCLEOTIDE SEQUENCE [LARGE SCALE GENOMIC DNA]</scope>
</reference>
<keyword evidence="2" id="KW-1133">Transmembrane helix</keyword>
<evidence type="ECO:0000259" key="3">
    <source>
        <dbReference type="PROSITE" id="PS50011"/>
    </source>
</evidence>
<keyword evidence="5" id="KW-1185">Reference proteome</keyword>
<dbReference type="SUPFAM" id="SSF55961">
    <property type="entry name" value="Bet v1-like"/>
    <property type="match status" value="1"/>
</dbReference>
<feature type="compositionally biased region" description="Low complexity" evidence="1">
    <location>
        <begin position="929"/>
        <end position="942"/>
    </location>
</feature>
<feature type="compositionally biased region" description="Polar residues" evidence="1">
    <location>
        <begin position="336"/>
        <end position="351"/>
    </location>
</feature>
<dbReference type="Gene3D" id="3.30.530.20">
    <property type="match status" value="1"/>
</dbReference>
<dbReference type="PROSITE" id="PS50011">
    <property type="entry name" value="PROTEIN_KINASE_DOM"/>
    <property type="match status" value="1"/>
</dbReference>
<comment type="caution">
    <text evidence="4">The sequence shown here is derived from an EMBL/GenBank/DDBJ whole genome shotgun (WGS) entry which is preliminary data.</text>
</comment>
<feature type="compositionally biased region" description="Gly residues" evidence="1">
    <location>
        <begin position="947"/>
        <end position="958"/>
    </location>
</feature>